<dbReference type="GO" id="GO:0008757">
    <property type="term" value="F:S-adenosylmethionine-dependent methyltransferase activity"/>
    <property type="evidence" value="ECO:0007669"/>
    <property type="project" value="UniProtKB-ARBA"/>
</dbReference>
<evidence type="ECO:0000259" key="3">
    <source>
        <dbReference type="PROSITE" id="PS50157"/>
    </source>
</evidence>
<proteinExistence type="predicted"/>
<dbReference type="OrthoDB" id="6369905at2759"/>
<gene>
    <name evidence="4" type="ORF">B7P43_G11121</name>
</gene>
<feature type="region of interest" description="Disordered" evidence="2">
    <location>
        <begin position="11"/>
        <end position="84"/>
    </location>
</feature>
<evidence type="ECO:0000256" key="1">
    <source>
        <dbReference type="PROSITE-ProRule" id="PRU00042"/>
    </source>
</evidence>
<feature type="compositionally biased region" description="Basic residues" evidence="2">
    <location>
        <begin position="15"/>
        <end position="25"/>
    </location>
</feature>
<dbReference type="Pfam" id="PF21549">
    <property type="entry name" value="PRDM2_PR"/>
    <property type="match status" value="1"/>
</dbReference>
<evidence type="ECO:0000313" key="4">
    <source>
        <dbReference type="EMBL" id="PNF25861.1"/>
    </source>
</evidence>
<reference evidence="4 5" key="1">
    <citation type="submission" date="2017-12" db="EMBL/GenBank/DDBJ databases">
        <title>Hemimetabolous genomes reveal molecular basis of termite eusociality.</title>
        <authorList>
            <person name="Harrison M.C."/>
            <person name="Jongepier E."/>
            <person name="Robertson H.M."/>
            <person name="Arning N."/>
            <person name="Bitard-Feildel T."/>
            <person name="Chao H."/>
            <person name="Childers C.P."/>
            <person name="Dinh H."/>
            <person name="Doddapaneni H."/>
            <person name="Dugan S."/>
            <person name="Gowin J."/>
            <person name="Greiner C."/>
            <person name="Han Y."/>
            <person name="Hu H."/>
            <person name="Hughes D.S.T."/>
            <person name="Huylmans A.-K."/>
            <person name="Kemena C."/>
            <person name="Kremer L.P.M."/>
            <person name="Lee S.L."/>
            <person name="Lopez-Ezquerra A."/>
            <person name="Mallet L."/>
            <person name="Monroy-Kuhn J.M."/>
            <person name="Moser A."/>
            <person name="Murali S.C."/>
            <person name="Muzny D.M."/>
            <person name="Otani S."/>
            <person name="Piulachs M.-D."/>
            <person name="Poelchau M."/>
            <person name="Qu J."/>
            <person name="Schaub F."/>
            <person name="Wada-Katsumata A."/>
            <person name="Worley K.C."/>
            <person name="Xie Q."/>
            <person name="Ylla G."/>
            <person name="Poulsen M."/>
            <person name="Gibbs R.A."/>
            <person name="Schal C."/>
            <person name="Richards S."/>
            <person name="Belles X."/>
            <person name="Korb J."/>
            <person name="Bornberg-Bauer E."/>
        </authorList>
    </citation>
    <scope>NUCLEOTIDE SEQUENCE [LARGE SCALE GENOMIC DNA]</scope>
    <source>
        <tissue evidence="4">Whole body</tissue>
    </source>
</reference>
<dbReference type="AlphaFoldDB" id="A0A2J7QB99"/>
<feature type="compositionally biased region" description="Basic residues" evidence="2">
    <location>
        <begin position="37"/>
        <end position="59"/>
    </location>
</feature>
<comment type="caution">
    <text evidence="4">The sequence shown here is derived from an EMBL/GenBank/DDBJ whole genome shotgun (WGS) entry which is preliminary data.</text>
</comment>
<accession>A0A2J7QB99</accession>
<protein>
    <recommendedName>
        <fullName evidence="3">C2H2-type domain-containing protein</fullName>
    </recommendedName>
</protein>
<dbReference type="GO" id="GO:0008170">
    <property type="term" value="F:N-methyltransferase activity"/>
    <property type="evidence" value="ECO:0007669"/>
    <property type="project" value="UniProtKB-ARBA"/>
</dbReference>
<dbReference type="Gene3D" id="2.170.270.10">
    <property type="entry name" value="SET domain"/>
    <property type="match status" value="1"/>
</dbReference>
<keyword evidence="1" id="KW-0479">Metal-binding</keyword>
<organism evidence="4 5">
    <name type="scientific">Cryptotermes secundus</name>
    <dbReference type="NCBI Taxonomy" id="105785"/>
    <lineage>
        <taxon>Eukaryota</taxon>
        <taxon>Metazoa</taxon>
        <taxon>Ecdysozoa</taxon>
        <taxon>Arthropoda</taxon>
        <taxon>Hexapoda</taxon>
        <taxon>Insecta</taxon>
        <taxon>Pterygota</taxon>
        <taxon>Neoptera</taxon>
        <taxon>Polyneoptera</taxon>
        <taxon>Dictyoptera</taxon>
        <taxon>Blattodea</taxon>
        <taxon>Blattoidea</taxon>
        <taxon>Termitoidae</taxon>
        <taxon>Kalotermitidae</taxon>
        <taxon>Cryptotermitinae</taxon>
        <taxon>Cryptotermes</taxon>
    </lineage>
</organism>
<keyword evidence="1" id="KW-0863">Zinc-finger</keyword>
<keyword evidence="5" id="KW-1185">Reference proteome</keyword>
<name>A0A2J7QB99_9NEOP</name>
<feature type="region of interest" description="Disordered" evidence="2">
    <location>
        <begin position="192"/>
        <end position="228"/>
    </location>
</feature>
<sequence length="445" mass="50532">MCLDEVHIEVGERVKLKRRKKRRNHNAQEPSTELKSSTRHKRKKHKHGEHSTKKKHHDIRRAPQDGIPQDQPLEVVPETESKEQADRLVEDRELKCSNELELPQLQQRVAIRIKLCCDCNSRHVQDACPLRNPAIIIGDTVIFGQWQNEKKQARTKALICNGERTPEELSNARSDSVNGVISVNNGEVDGLNKDGGGTFLEETQGDSIPELGHPNVKGDSTSSSESTTDVKLFSMDASVQRLSFAEESLPVGLELQVCDPTHGLSVVTRCNLKQYTQFGPLVGQPIKEMDIPDDFSMKDIWEVFTDKDRQYLSTFDPDGSNWLRYIRPAPVREQRNLAPVVRHGELYFVTVVEIGEGEELLYWSDDTATSWSKKKMEKTNCGGCNLRFSHPLYYRMHCTVFHDPNFSLTIRKYHCKVCGTAVLGKENIMKHAAEMHDGKGAYQCQ</sequence>
<dbReference type="PROSITE" id="PS50157">
    <property type="entry name" value="ZINC_FINGER_C2H2_2"/>
    <property type="match status" value="1"/>
</dbReference>
<feature type="domain" description="C2H2-type" evidence="3">
    <location>
        <begin position="413"/>
        <end position="441"/>
    </location>
</feature>
<evidence type="ECO:0000256" key="2">
    <source>
        <dbReference type="SAM" id="MobiDB-lite"/>
    </source>
</evidence>
<dbReference type="GO" id="GO:0008270">
    <property type="term" value="F:zinc ion binding"/>
    <property type="evidence" value="ECO:0007669"/>
    <property type="project" value="UniProtKB-KW"/>
</dbReference>
<dbReference type="PROSITE" id="PS00028">
    <property type="entry name" value="ZINC_FINGER_C2H2_1"/>
    <property type="match status" value="1"/>
</dbReference>
<keyword evidence="1" id="KW-0862">Zinc</keyword>
<dbReference type="InterPro" id="IPR013087">
    <property type="entry name" value="Znf_C2H2_type"/>
</dbReference>
<dbReference type="GO" id="GO:0008276">
    <property type="term" value="F:protein methyltransferase activity"/>
    <property type="evidence" value="ECO:0007669"/>
    <property type="project" value="UniProtKB-ARBA"/>
</dbReference>
<evidence type="ECO:0000313" key="5">
    <source>
        <dbReference type="Proteomes" id="UP000235965"/>
    </source>
</evidence>
<dbReference type="InterPro" id="IPR001214">
    <property type="entry name" value="SET_dom"/>
</dbReference>
<feature type="non-terminal residue" evidence="4">
    <location>
        <position position="445"/>
    </location>
</feature>
<dbReference type="EMBL" id="NEVH01016301">
    <property type="protein sequence ID" value="PNF25861.1"/>
    <property type="molecule type" value="Genomic_DNA"/>
</dbReference>
<dbReference type="Proteomes" id="UP000235965">
    <property type="component" value="Unassembled WGS sequence"/>
</dbReference>
<dbReference type="InterPro" id="IPR046341">
    <property type="entry name" value="SET_dom_sf"/>
</dbReference>